<dbReference type="Proteomes" id="UP001214628">
    <property type="component" value="Chromosome 2"/>
</dbReference>
<feature type="compositionally biased region" description="Polar residues" evidence="1">
    <location>
        <begin position="158"/>
        <end position="168"/>
    </location>
</feature>
<evidence type="ECO:0000256" key="1">
    <source>
        <dbReference type="SAM" id="MobiDB-lite"/>
    </source>
</evidence>
<reference evidence="2" key="1">
    <citation type="submission" date="2023-02" db="EMBL/GenBank/DDBJ databases">
        <title>Mating type loci evolution in Malassezia.</title>
        <authorList>
            <person name="Coelho M.A."/>
        </authorList>
    </citation>
    <scope>NUCLEOTIDE SEQUENCE</scope>
    <source>
        <strain evidence="2">CBS 14136</strain>
    </source>
</reference>
<keyword evidence="3" id="KW-1185">Reference proteome</keyword>
<proteinExistence type="predicted"/>
<feature type="compositionally biased region" description="Basic and acidic residues" evidence="1">
    <location>
        <begin position="169"/>
        <end position="216"/>
    </location>
</feature>
<feature type="region of interest" description="Disordered" evidence="1">
    <location>
        <begin position="158"/>
        <end position="244"/>
    </location>
</feature>
<dbReference type="EMBL" id="CP118376">
    <property type="protein sequence ID" value="WFD42981.1"/>
    <property type="molecule type" value="Genomic_DNA"/>
</dbReference>
<name>A0AAF0F4Q8_9BASI</name>
<feature type="region of interest" description="Disordered" evidence="1">
    <location>
        <begin position="257"/>
        <end position="278"/>
    </location>
</feature>
<feature type="compositionally biased region" description="Pro residues" evidence="1">
    <location>
        <begin position="341"/>
        <end position="350"/>
    </location>
</feature>
<feature type="compositionally biased region" description="Pro residues" evidence="1">
    <location>
        <begin position="319"/>
        <end position="333"/>
    </location>
</feature>
<protein>
    <submittedName>
        <fullName evidence="2">Uncharacterized protein</fullName>
    </submittedName>
</protein>
<gene>
    <name evidence="2" type="ORF">MPSI1_001632</name>
</gene>
<feature type="compositionally biased region" description="Low complexity" evidence="1">
    <location>
        <begin position="217"/>
        <end position="232"/>
    </location>
</feature>
<feature type="region of interest" description="Disordered" evidence="1">
    <location>
        <begin position="304"/>
        <end position="398"/>
    </location>
</feature>
<feature type="compositionally biased region" description="Polar residues" evidence="1">
    <location>
        <begin position="360"/>
        <end position="387"/>
    </location>
</feature>
<organism evidence="2 3">
    <name type="scientific">Malassezia psittaci</name>
    <dbReference type="NCBI Taxonomy" id="1821823"/>
    <lineage>
        <taxon>Eukaryota</taxon>
        <taxon>Fungi</taxon>
        <taxon>Dikarya</taxon>
        <taxon>Basidiomycota</taxon>
        <taxon>Ustilaginomycotina</taxon>
        <taxon>Malasseziomycetes</taxon>
        <taxon>Malasseziales</taxon>
        <taxon>Malasseziaceae</taxon>
        <taxon>Malassezia</taxon>
    </lineage>
</organism>
<sequence>MASNTASTGAPPSYEEFLLKQTRQNVEQLGSLGAIDSISYRQLASLLNSVSIRPPDIPARADPNSSLVPKTEKEKLKGRNKWTREVLANSDIIPSLVDAALSVAAGPLLSSGQRQSIVQIVSMSQDRIANAITDPAKQQSVQNFTKASARSAQTGILSGLQNTGQSWEKWNKKRDQEAELQRAQRSEQRSLQEELKRERESFARKSSDSSDSRKIESGMSSMDLSGSSYGLGRKQSQAISLPEGNPAAASVVALPTEQTSDMDSAQTESQTGAVTTTFTPWPGLVLTQTLVATYGISNAQLSDQLHSVPPSAPDEGGKPLPPPGNSVPPPPPRHTQQAPPASNPLPPPPRSSSGAAPAVMQQSSRQGSYAPSAGYSTYSVPPSQPHSETGYPFSRYEQ</sequence>
<dbReference type="AlphaFoldDB" id="A0AAF0F4Q8"/>
<evidence type="ECO:0000313" key="2">
    <source>
        <dbReference type="EMBL" id="WFD42981.1"/>
    </source>
</evidence>
<evidence type="ECO:0000313" key="3">
    <source>
        <dbReference type="Proteomes" id="UP001214628"/>
    </source>
</evidence>
<accession>A0AAF0F4Q8</accession>